<gene>
    <name evidence="1" type="ORF">HYX28_08605</name>
</gene>
<dbReference type="InterPro" id="IPR054251">
    <property type="entry name" value="DUF6982"/>
</dbReference>
<name>A0A932A9S9_9BACT</name>
<dbReference type="AlphaFoldDB" id="A0A932A9S9"/>
<accession>A0A932A9S9</accession>
<organism evidence="1 2">
    <name type="scientific">Candidatus Korobacter versatilis</name>
    <dbReference type="NCBI Taxonomy" id="658062"/>
    <lineage>
        <taxon>Bacteria</taxon>
        <taxon>Pseudomonadati</taxon>
        <taxon>Acidobacteriota</taxon>
        <taxon>Terriglobia</taxon>
        <taxon>Terriglobales</taxon>
        <taxon>Candidatus Korobacteraceae</taxon>
        <taxon>Candidatus Korobacter</taxon>
    </lineage>
</organism>
<dbReference type="Pfam" id="PF22478">
    <property type="entry name" value="DUF6982"/>
    <property type="match status" value="1"/>
</dbReference>
<protein>
    <submittedName>
        <fullName evidence="1">Uncharacterized protein</fullName>
    </submittedName>
</protein>
<sequence length="159" mass="17679">MASTHKKVIVRKLDRDAIPGYVSPEFVSEGKLELLNVSGKVVMIELAEVKGVYFVREFSETESFSRKTFATRPRTEGLWVRLKFKDNETIEALMPNELTQMQPEGFSVIPPDTRANTQRIFVPRTALESLTVLAVIGGPAARRKKAAAAPAGQEELFGE</sequence>
<dbReference type="EMBL" id="JACPNR010000010">
    <property type="protein sequence ID" value="MBI2678828.1"/>
    <property type="molecule type" value="Genomic_DNA"/>
</dbReference>
<evidence type="ECO:0000313" key="1">
    <source>
        <dbReference type="EMBL" id="MBI2678828.1"/>
    </source>
</evidence>
<dbReference type="Proteomes" id="UP000779809">
    <property type="component" value="Unassembled WGS sequence"/>
</dbReference>
<evidence type="ECO:0000313" key="2">
    <source>
        <dbReference type="Proteomes" id="UP000779809"/>
    </source>
</evidence>
<reference evidence="1" key="1">
    <citation type="submission" date="2020-07" db="EMBL/GenBank/DDBJ databases">
        <title>Huge and variable diversity of episymbiotic CPR bacteria and DPANN archaea in groundwater ecosystems.</title>
        <authorList>
            <person name="He C.Y."/>
            <person name="Keren R."/>
            <person name="Whittaker M."/>
            <person name="Farag I.F."/>
            <person name="Doudna J."/>
            <person name="Cate J.H.D."/>
            <person name="Banfield J.F."/>
        </authorList>
    </citation>
    <scope>NUCLEOTIDE SEQUENCE</scope>
    <source>
        <strain evidence="1">NC_groundwater_580_Pr5_B-0.1um_64_19</strain>
    </source>
</reference>
<proteinExistence type="predicted"/>
<comment type="caution">
    <text evidence="1">The sequence shown here is derived from an EMBL/GenBank/DDBJ whole genome shotgun (WGS) entry which is preliminary data.</text>
</comment>